<feature type="compositionally biased region" description="Basic and acidic residues" evidence="1">
    <location>
        <begin position="121"/>
        <end position="140"/>
    </location>
</feature>
<organism evidence="2 3">
    <name type="scientific">Lysobacter brunescens</name>
    <dbReference type="NCBI Taxonomy" id="262323"/>
    <lineage>
        <taxon>Bacteria</taxon>
        <taxon>Pseudomonadati</taxon>
        <taxon>Pseudomonadota</taxon>
        <taxon>Gammaproteobacteria</taxon>
        <taxon>Lysobacterales</taxon>
        <taxon>Lysobacteraceae</taxon>
        <taxon>Lysobacter</taxon>
    </lineage>
</organism>
<protein>
    <submittedName>
        <fullName evidence="2">Uncharacterized protein</fullName>
    </submittedName>
</protein>
<sequence>MSDWGSRELRGRTVTWQDMDSIGSRTSRSRHTSYVHPSGTGTTPVTRATVQMAPAPQSIAWSYRTSGGAHGAWEAPNPAPVGGAPWDAGHMMPRAGGGPGHVPELVVPQNPEVNRGTGGHYGEHRAHEREMTSDLRRAESARVTVTQWHTPRPHYGQ</sequence>
<feature type="region of interest" description="Disordered" evidence="1">
    <location>
        <begin position="1"/>
        <end position="47"/>
    </location>
</feature>
<evidence type="ECO:0000256" key="1">
    <source>
        <dbReference type="SAM" id="MobiDB-lite"/>
    </source>
</evidence>
<evidence type="ECO:0000313" key="2">
    <source>
        <dbReference type="EMBL" id="MFD0726570.1"/>
    </source>
</evidence>
<accession>A0ABW2YHL1</accession>
<evidence type="ECO:0000313" key="3">
    <source>
        <dbReference type="Proteomes" id="UP001597110"/>
    </source>
</evidence>
<gene>
    <name evidence="2" type="ORF">ACFQ0E_13295</name>
</gene>
<keyword evidence="3" id="KW-1185">Reference proteome</keyword>
<dbReference type="Proteomes" id="UP001597110">
    <property type="component" value="Unassembled WGS sequence"/>
</dbReference>
<proteinExistence type="predicted"/>
<name>A0ABW2YHL1_9GAMM</name>
<feature type="region of interest" description="Disordered" evidence="1">
    <location>
        <begin position="66"/>
        <end position="157"/>
    </location>
</feature>
<reference evidence="3" key="1">
    <citation type="journal article" date="2019" name="Int. J. Syst. Evol. Microbiol.">
        <title>The Global Catalogue of Microorganisms (GCM) 10K type strain sequencing project: providing services to taxonomists for standard genome sequencing and annotation.</title>
        <authorList>
            <consortium name="The Broad Institute Genomics Platform"/>
            <consortium name="The Broad Institute Genome Sequencing Center for Infectious Disease"/>
            <person name="Wu L."/>
            <person name="Ma J."/>
        </authorList>
    </citation>
    <scope>NUCLEOTIDE SEQUENCE [LARGE SCALE GENOMIC DNA]</scope>
    <source>
        <strain evidence="3">CCUG 55585</strain>
    </source>
</reference>
<feature type="compositionally biased region" description="Polar residues" evidence="1">
    <location>
        <begin position="14"/>
        <end position="26"/>
    </location>
</feature>
<feature type="compositionally biased region" description="Basic and acidic residues" evidence="1">
    <location>
        <begin position="1"/>
        <end position="11"/>
    </location>
</feature>
<comment type="caution">
    <text evidence="2">The sequence shown here is derived from an EMBL/GenBank/DDBJ whole genome shotgun (WGS) entry which is preliminary data.</text>
</comment>
<dbReference type="EMBL" id="JBHTIF010000002">
    <property type="protein sequence ID" value="MFD0726570.1"/>
    <property type="molecule type" value="Genomic_DNA"/>
</dbReference>
<dbReference type="RefSeq" id="WP_386824544.1">
    <property type="nucleotide sequence ID" value="NZ_JBHTIF010000002.1"/>
</dbReference>